<proteinExistence type="predicted"/>
<accession>A0A9N7YQN9</accession>
<name>A0A9N7YQN9_PLEPL</name>
<feature type="compositionally biased region" description="Low complexity" evidence="1">
    <location>
        <begin position="211"/>
        <end position="235"/>
    </location>
</feature>
<gene>
    <name evidence="2" type="ORF">PLEPLA_LOCUS21202</name>
</gene>
<feature type="compositionally biased region" description="Basic and acidic residues" evidence="1">
    <location>
        <begin position="273"/>
        <end position="282"/>
    </location>
</feature>
<feature type="compositionally biased region" description="Polar residues" evidence="1">
    <location>
        <begin position="73"/>
        <end position="84"/>
    </location>
</feature>
<feature type="compositionally biased region" description="Basic residues" evidence="1">
    <location>
        <begin position="91"/>
        <end position="100"/>
    </location>
</feature>
<organism evidence="2 3">
    <name type="scientific">Pleuronectes platessa</name>
    <name type="common">European plaice</name>
    <dbReference type="NCBI Taxonomy" id="8262"/>
    <lineage>
        <taxon>Eukaryota</taxon>
        <taxon>Metazoa</taxon>
        <taxon>Chordata</taxon>
        <taxon>Craniata</taxon>
        <taxon>Vertebrata</taxon>
        <taxon>Euteleostomi</taxon>
        <taxon>Actinopterygii</taxon>
        <taxon>Neopterygii</taxon>
        <taxon>Teleostei</taxon>
        <taxon>Neoteleostei</taxon>
        <taxon>Acanthomorphata</taxon>
        <taxon>Carangaria</taxon>
        <taxon>Pleuronectiformes</taxon>
        <taxon>Pleuronectoidei</taxon>
        <taxon>Pleuronectidae</taxon>
        <taxon>Pleuronectes</taxon>
    </lineage>
</organism>
<feature type="region of interest" description="Disordered" evidence="1">
    <location>
        <begin position="56"/>
        <end position="298"/>
    </location>
</feature>
<feature type="compositionally biased region" description="Basic and acidic residues" evidence="1">
    <location>
        <begin position="164"/>
        <end position="204"/>
    </location>
</feature>
<feature type="compositionally biased region" description="Polar residues" evidence="1">
    <location>
        <begin position="126"/>
        <end position="141"/>
    </location>
</feature>
<reference evidence="2" key="1">
    <citation type="submission" date="2020-03" db="EMBL/GenBank/DDBJ databases">
        <authorList>
            <person name="Weist P."/>
        </authorList>
    </citation>
    <scope>NUCLEOTIDE SEQUENCE</scope>
</reference>
<keyword evidence="3" id="KW-1185">Reference proteome</keyword>
<dbReference type="AlphaFoldDB" id="A0A9N7YQN9"/>
<evidence type="ECO:0000313" key="2">
    <source>
        <dbReference type="EMBL" id="CAB1433114.1"/>
    </source>
</evidence>
<dbReference type="EMBL" id="CADEAL010001522">
    <property type="protein sequence ID" value="CAB1433114.1"/>
    <property type="molecule type" value="Genomic_DNA"/>
</dbReference>
<feature type="region of interest" description="Disordered" evidence="1">
    <location>
        <begin position="1"/>
        <end position="23"/>
    </location>
</feature>
<sequence>MGSSSDGSILPNAACPGPSGAADKAGYRLERALASARETLAGVSHIMLPCDSSAAVGTLCPGKGLSHRPRPSSPFSTDGSTVGTHSLGHQRAARPTRKPRSQGTAPHRREAAADDLPPPPEPPPSQGQSRIQGARSVTSMAPPTERKASSLERTPLSGPLSGPEDMKSSMDRQTRTSLEHYRQAQDRLGSVDRAEDGRRGHITEEGCLPYSKPSFPSPGGQSSSGTASSKGSTGPRKGEGPRQPQQWTATEHAEFLGTNGQNQYSGSYFAVRAEQRGREEVRGTLGPGHGEVPGPALV</sequence>
<evidence type="ECO:0000256" key="1">
    <source>
        <dbReference type="SAM" id="MobiDB-lite"/>
    </source>
</evidence>
<evidence type="ECO:0000313" key="3">
    <source>
        <dbReference type="Proteomes" id="UP001153269"/>
    </source>
</evidence>
<feature type="compositionally biased region" description="Pro residues" evidence="1">
    <location>
        <begin position="116"/>
        <end position="125"/>
    </location>
</feature>
<comment type="caution">
    <text evidence="2">The sequence shown here is derived from an EMBL/GenBank/DDBJ whole genome shotgun (WGS) entry which is preliminary data.</text>
</comment>
<dbReference type="Proteomes" id="UP001153269">
    <property type="component" value="Unassembled WGS sequence"/>
</dbReference>
<protein>
    <submittedName>
        <fullName evidence="2">Uncharacterized protein</fullName>
    </submittedName>
</protein>